<proteinExistence type="predicted"/>
<protein>
    <submittedName>
        <fullName evidence="2">Cyanovirin-N</fullName>
    </submittedName>
</protein>
<evidence type="ECO:0000313" key="3">
    <source>
        <dbReference type="Proteomes" id="UP001278500"/>
    </source>
</evidence>
<dbReference type="PANTHER" id="PTHR42076:SF1">
    <property type="entry name" value="CYANOVIRIN-N DOMAIN-CONTAINING PROTEIN"/>
    <property type="match status" value="1"/>
</dbReference>
<gene>
    <name evidence="2" type="ORF">B0H65DRAFT_228540</name>
</gene>
<dbReference type="GeneID" id="87859303"/>
<dbReference type="RefSeq" id="XP_062680531.1">
    <property type="nucleotide sequence ID" value="XM_062822149.1"/>
</dbReference>
<reference evidence="2" key="1">
    <citation type="journal article" date="2023" name="Mol. Phylogenet. Evol.">
        <title>Genome-scale phylogeny and comparative genomics of the fungal order Sordariales.</title>
        <authorList>
            <person name="Hensen N."/>
            <person name="Bonometti L."/>
            <person name="Westerberg I."/>
            <person name="Brannstrom I.O."/>
            <person name="Guillou S."/>
            <person name="Cros-Aarteil S."/>
            <person name="Calhoun S."/>
            <person name="Haridas S."/>
            <person name="Kuo A."/>
            <person name="Mondo S."/>
            <person name="Pangilinan J."/>
            <person name="Riley R."/>
            <person name="LaButti K."/>
            <person name="Andreopoulos B."/>
            <person name="Lipzen A."/>
            <person name="Chen C."/>
            <person name="Yan M."/>
            <person name="Daum C."/>
            <person name="Ng V."/>
            <person name="Clum A."/>
            <person name="Steindorff A."/>
            <person name="Ohm R.A."/>
            <person name="Martin F."/>
            <person name="Silar P."/>
            <person name="Natvig D.O."/>
            <person name="Lalanne C."/>
            <person name="Gautier V."/>
            <person name="Ament-Velasquez S.L."/>
            <person name="Kruys A."/>
            <person name="Hutchinson M.I."/>
            <person name="Powell A.J."/>
            <person name="Barry K."/>
            <person name="Miller A.N."/>
            <person name="Grigoriev I.V."/>
            <person name="Debuchy R."/>
            <person name="Gladieux P."/>
            <person name="Hiltunen Thoren M."/>
            <person name="Johannesson H."/>
        </authorList>
    </citation>
    <scope>NUCLEOTIDE SEQUENCE</scope>
    <source>
        <strain evidence="2">CBS 560.94</strain>
    </source>
</reference>
<feature type="domain" description="Cyanovirin-N" evidence="1">
    <location>
        <begin position="2"/>
        <end position="109"/>
    </location>
</feature>
<name>A0AAE0JDD8_9PEZI</name>
<comment type="caution">
    <text evidence="2">The sequence shown here is derived from an EMBL/GenBank/DDBJ whole genome shotgun (WGS) entry which is preliminary data.</text>
</comment>
<organism evidence="2 3">
    <name type="scientific">Neurospora tetraspora</name>
    <dbReference type="NCBI Taxonomy" id="94610"/>
    <lineage>
        <taxon>Eukaryota</taxon>
        <taxon>Fungi</taxon>
        <taxon>Dikarya</taxon>
        <taxon>Ascomycota</taxon>
        <taxon>Pezizomycotina</taxon>
        <taxon>Sordariomycetes</taxon>
        <taxon>Sordariomycetidae</taxon>
        <taxon>Sordariales</taxon>
        <taxon>Sordariaceae</taxon>
        <taxon>Neurospora</taxon>
    </lineage>
</organism>
<dbReference type="Gene3D" id="2.30.60.10">
    <property type="entry name" value="Cyanovirin-N"/>
    <property type="match status" value="1"/>
</dbReference>
<dbReference type="Pfam" id="PF08881">
    <property type="entry name" value="CVNH"/>
    <property type="match status" value="1"/>
</dbReference>
<evidence type="ECO:0000313" key="2">
    <source>
        <dbReference type="EMBL" id="KAK3342738.1"/>
    </source>
</evidence>
<dbReference type="PANTHER" id="PTHR42076">
    <property type="entry name" value="CYANOVIRIN-N HOMOLOG"/>
    <property type="match status" value="1"/>
</dbReference>
<dbReference type="AlphaFoldDB" id="A0AAE0JDD8"/>
<sequence>MSFHITAQEARIEQRDGHTYLLARLQREDGSWNDAIFNLDQIIGNEDGHFQWGGQNFTHSAQDIRFDPKEGAAEQPILRAMLCDRNGDYYPRDVNLTEIIENVNGEFAPKF</sequence>
<dbReference type="SMART" id="SM01111">
    <property type="entry name" value="CVNH"/>
    <property type="match status" value="1"/>
</dbReference>
<reference evidence="2" key="2">
    <citation type="submission" date="2023-06" db="EMBL/GenBank/DDBJ databases">
        <authorList>
            <consortium name="Lawrence Berkeley National Laboratory"/>
            <person name="Haridas S."/>
            <person name="Hensen N."/>
            <person name="Bonometti L."/>
            <person name="Westerberg I."/>
            <person name="Brannstrom I.O."/>
            <person name="Guillou S."/>
            <person name="Cros-Aarteil S."/>
            <person name="Calhoun S."/>
            <person name="Kuo A."/>
            <person name="Mondo S."/>
            <person name="Pangilinan J."/>
            <person name="Riley R."/>
            <person name="Labutti K."/>
            <person name="Andreopoulos B."/>
            <person name="Lipzen A."/>
            <person name="Chen C."/>
            <person name="Yanf M."/>
            <person name="Daum C."/>
            <person name="Ng V."/>
            <person name="Clum A."/>
            <person name="Steindorff A."/>
            <person name="Ohm R."/>
            <person name="Martin F."/>
            <person name="Silar P."/>
            <person name="Natvig D."/>
            <person name="Lalanne C."/>
            <person name="Gautier V."/>
            <person name="Ament-Velasquez S.L."/>
            <person name="Kruys A."/>
            <person name="Hutchinson M.I."/>
            <person name="Powell A.J."/>
            <person name="Barry K."/>
            <person name="Miller A.N."/>
            <person name="Grigoriev I.V."/>
            <person name="Debuchy R."/>
            <person name="Gladieux P."/>
            <person name="Thoren M.H."/>
            <person name="Johannesson H."/>
        </authorList>
    </citation>
    <scope>NUCLEOTIDE SEQUENCE</scope>
    <source>
        <strain evidence="2">CBS 560.94</strain>
    </source>
</reference>
<evidence type="ECO:0000259" key="1">
    <source>
        <dbReference type="SMART" id="SM01111"/>
    </source>
</evidence>
<dbReference type="Proteomes" id="UP001278500">
    <property type="component" value="Unassembled WGS sequence"/>
</dbReference>
<accession>A0AAE0JDD8</accession>
<dbReference type="InterPro" id="IPR036673">
    <property type="entry name" value="Cyanovirin-N_sf"/>
</dbReference>
<keyword evidence="3" id="KW-1185">Reference proteome</keyword>
<dbReference type="InterPro" id="IPR011058">
    <property type="entry name" value="Cyanovirin-N"/>
</dbReference>
<dbReference type="EMBL" id="JAUEPP010000005">
    <property type="protein sequence ID" value="KAK3342738.1"/>
    <property type="molecule type" value="Genomic_DNA"/>
</dbReference>
<dbReference type="SUPFAM" id="SSF51322">
    <property type="entry name" value="Cyanovirin-N"/>
    <property type="match status" value="1"/>
</dbReference>